<dbReference type="EMBL" id="LTAO01000001">
    <property type="protein sequence ID" value="KYG35341.1"/>
    <property type="molecule type" value="Genomic_DNA"/>
</dbReference>
<evidence type="ECO:0000313" key="2">
    <source>
        <dbReference type="EMBL" id="KYG35341.1"/>
    </source>
</evidence>
<gene>
    <name evidence="2" type="ORF">AZF04_02630</name>
</gene>
<dbReference type="InterPro" id="IPR012334">
    <property type="entry name" value="Pectin_lyas_fold"/>
</dbReference>
<proteinExistence type="predicted"/>
<protein>
    <recommendedName>
        <fullName evidence="1">Rhamnogalacturonase A/B/Epimerase-like pectate lyase domain-containing protein</fullName>
    </recommendedName>
</protein>
<comment type="caution">
    <text evidence="2">The sequence shown here is derived from an EMBL/GenBank/DDBJ whole genome shotgun (WGS) entry which is preliminary data.</text>
</comment>
<dbReference type="SMART" id="SM00710">
    <property type="entry name" value="PbH1"/>
    <property type="match status" value="8"/>
</dbReference>
<dbReference type="Gene3D" id="2.160.20.10">
    <property type="entry name" value="Single-stranded right-handed beta-helix, Pectin lyase-like"/>
    <property type="match status" value="1"/>
</dbReference>
<reference evidence="2" key="1">
    <citation type="submission" date="2016-02" db="EMBL/GenBank/DDBJ databases">
        <title>Genome sequence of Bacillus trypoxylicola KCTC 13244(T).</title>
        <authorList>
            <person name="Jeong H."/>
            <person name="Park S.-H."/>
            <person name="Choi S.-K."/>
        </authorList>
    </citation>
    <scope>NUCLEOTIDE SEQUENCE [LARGE SCALE GENOMIC DNA]</scope>
    <source>
        <strain evidence="2">KCTC 13244</strain>
    </source>
</reference>
<accession>A0A162FD85</accession>
<dbReference type="AlphaFoldDB" id="A0A162FD85"/>
<dbReference type="SUPFAM" id="SSF51126">
    <property type="entry name" value="Pectin lyase-like"/>
    <property type="match status" value="1"/>
</dbReference>
<keyword evidence="3" id="KW-1185">Reference proteome</keyword>
<evidence type="ECO:0000259" key="1">
    <source>
        <dbReference type="Pfam" id="PF12708"/>
    </source>
</evidence>
<feature type="domain" description="Rhamnogalacturonase A/B/Epimerase-like pectate lyase" evidence="1">
    <location>
        <begin position="28"/>
        <end position="249"/>
    </location>
</feature>
<dbReference type="InterPro" id="IPR011050">
    <property type="entry name" value="Pectin_lyase_fold/virulence"/>
</dbReference>
<name>A0A162FD85_9BACI</name>
<organism evidence="2 3">
    <name type="scientific">Alkalihalobacillus trypoxylicola</name>
    <dbReference type="NCBI Taxonomy" id="519424"/>
    <lineage>
        <taxon>Bacteria</taxon>
        <taxon>Bacillati</taxon>
        <taxon>Bacillota</taxon>
        <taxon>Bacilli</taxon>
        <taxon>Bacillales</taxon>
        <taxon>Bacillaceae</taxon>
        <taxon>Alkalihalobacillus</taxon>
    </lineage>
</organism>
<dbReference type="Pfam" id="PF12708">
    <property type="entry name" value="Pect-lyase_RHGA_epim"/>
    <property type="match status" value="1"/>
</dbReference>
<dbReference type="InterPro" id="IPR006626">
    <property type="entry name" value="PbH1"/>
</dbReference>
<dbReference type="InterPro" id="IPR024535">
    <property type="entry name" value="RHGA/B-epi-like_pectate_lyase"/>
</dbReference>
<dbReference type="STRING" id="519424.AZF04_02630"/>
<sequence>MHLFFSFFGLFLLLISFNGEKVHAEEVVNVLDFGVTPNVPESQTAGFHEAMRYFHERGISGTLYIPAGTYSIDEALRFHADVNLVGDGIGQTILKKTGNSPNYVVGNPVLHAGSNQLNATISHLTIDADRINRANQGMGLVGGINIDADVSNLYLVEMEVRNTTIGALLRRIKDSEIRDSYFDHTSGHALAFGSESHAVGDVRNNEIIGNTITNSTGGSGINLSRATYTTVRHNSIINQVQQNDTYGGIRIPNGGAHNIVEYNTVENYPRGLFILSGAHDNYVAHNTVINSRIHGALVQADSNTLVQNEFRQLDSSLDIDSVIRLAPGSHNEISNNTVLSHSGFNKIGVRVTGASNQNTIRNNQISTNGTLISIEGGSGNVNEGNTRLD</sequence>
<dbReference type="Proteomes" id="UP000075806">
    <property type="component" value="Unassembled WGS sequence"/>
</dbReference>
<evidence type="ECO:0000313" key="3">
    <source>
        <dbReference type="Proteomes" id="UP000075806"/>
    </source>
</evidence>